<dbReference type="PANTHER" id="PTHR16288:SF0">
    <property type="entry name" value="TRNA (GUANINE-N(7)-)-METHYLTRANSFERASE NON-CATALYTIC SUBUNIT WDR4"/>
    <property type="match status" value="1"/>
</dbReference>
<feature type="non-terminal residue" evidence="8">
    <location>
        <position position="1"/>
    </location>
</feature>
<dbReference type="Gene3D" id="2.130.10.10">
    <property type="entry name" value="YVTN repeat-like/Quinoprotein amine dehydrogenase"/>
    <property type="match status" value="1"/>
</dbReference>
<dbReference type="Pfam" id="PF00400">
    <property type="entry name" value="WD40"/>
    <property type="match status" value="1"/>
</dbReference>
<feature type="chain" id="PRO_5020279877" evidence="7">
    <location>
        <begin position="20"/>
        <end position="86"/>
    </location>
</feature>
<keyword evidence="7" id="KW-0732">Signal</keyword>
<keyword evidence="2 6" id="KW-0853">WD repeat</keyword>
<evidence type="ECO:0000256" key="3">
    <source>
        <dbReference type="ARBA" id="ARBA00022694"/>
    </source>
</evidence>
<evidence type="ECO:0000313" key="8">
    <source>
        <dbReference type="EMBL" id="RKP34936.1"/>
    </source>
</evidence>
<dbReference type="GO" id="GO:0036265">
    <property type="term" value="P:RNA (guanine-N7)-methylation"/>
    <property type="evidence" value="ECO:0007669"/>
    <property type="project" value="InterPro"/>
</dbReference>
<dbReference type="InterPro" id="IPR028884">
    <property type="entry name" value="Trm82"/>
</dbReference>
<evidence type="ECO:0000256" key="4">
    <source>
        <dbReference type="ARBA" id="ARBA00022737"/>
    </source>
</evidence>
<keyword evidence="5" id="KW-0539">Nucleus</keyword>
<evidence type="ECO:0000256" key="5">
    <source>
        <dbReference type="ARBA" id="ARBA00023242"/>
    </source>
</evidence>
<evidence type="ECO:0000256" key="7">
    <source>
        <dbReference type="SAM" id="SignalP"/>
    </source>
</evidence>
<dbReference type="GO" id="GO:0005634">
    <property type="term" value="C:nucleus"/>
    <property type="evidence" value="ECO:0007669"/>
    <property type="project" value="UniProtKB-SubCell"/>
</dbReference>
<feature type="non-terminal residue" evidence="8">
    <location>
        <position position="86"/>
    </location>
</feature>
<feature type="signal peptide" evidence="7">
    <location>
        <begin position="1"/>
        <end position="19"/>
    </location>
</feature>
<dbReference type="AlphaFoldDB" id="A0A4P9ZNE2"/>
<evidence type="ECO:0000256" key="2">
    <source>
        <dbReference type="ARBA" id="ARBA00022574"/>
    </source>
</evidence>
<dbReference type="STRING" id="215637.A0A4P9ZNE2"/>
<evidence type="ECO:0000313" key="9">
    <source>
        <dbReference type="Proteomes" id="UP000268162"/>
    </source>
</evidence>
<dbReference type="GO" id="GO:0006400">
    <property type="term" value="P:tRNA modification"/>
    <property type="evidence" value="ECO:0007669"/>
    <property type="project" value="TreeGrafter"/>
</dbReference>
<dbReference type="PROSITE" id="PS50082">
    <property type="entry name" value="WD_REPEATS_2"/>
    <property type="match status" value="1"/>
</dbReference>
<dbReference type="GO" id="GO:0043527">
    <property type="term" value="C:tRNA methyltransferase complex"/>
    <property type="evidence" value="ECO:0007669"/>
    <property type="project" value="TreeGrafter"/>
</dbReference>
<keyword evidence="9" id="KW-1185">Reference proteome</keyword>
<feature type="repeat" description="WD" evidence="6">
    <location>
        <begin position="47"/>
        <end position="86"/>
    </location>
</feature>
<name>A0A4P9ZNE2_9FUNG</name>
<sequence length="86" mass="9309">ELILGHVSMILDLVVTADAKPYVITADRDEKIRVSKYPNSYTIQSFCLGHTAFVSTLACLPTPSVPALVSGGGDGQIIVWNYEQGR</sequence>
<dbReference type="InterPro" id="IPR001680">
    <property type="entry name" value="WD40_rpt"/>
</dbReference>
<organism evidence="8 9">
    <name type="scientific">Dimargaris cristalligena</name>
    <dbReference type="NCBI Taxonomy" id="215637"/>
    <lineage>
        <taxon>Eukaryota</taxon>
        <taxon>Fungi</taxon>
        <taxon>Fungi incertae sedis</taxon>
        <taxon>Zoopagomycota</taxon>
        <taxon>Kickxellomycotina</taxon>
        <taxon>Dimargaritomycetes</taxon>
        <taxon>Dimargaritales</taxon>
        <taxon>Dimargaritaceae</taxon>
        <taxon>Dimargaris</taxon>
    </lineage>
</organism>
<gene>
    <name evidence="8" type="ORF">BJ085DRAFT_6614</name>
</gene>
<evidence type="ECO:0000256" key="6">
    <source>
        <dbReference type="PROSITE-ProRule" id="PRU00221"/>
    </source>
</evidence>
<dbReference type="GO" id="GO:0005829">
    <property type="term" value="C:cytosol"/>
    <property type="evidence" value="ECO:0007669"/>
    <property type="project" value="TreeGrafter"/>
</dbReference>
<dbReference type="InterPro" id="IPR015943">
    <property type="entry name" value="WD40/YVTN_repeat-like_dom_sf"/>
</dbReference>
<proteinExistence type="predicted"/>
<dbReference type="PANTHER" id="PTHR16288">
    <property type="entry name" value="WD40 REPEAT PROTEIN 4"/>
    <property type="match status" value="1"/>
</dbReference>
<dbReference type="EMBL" id="ML003017">
    <property type="protein sequence ID" value="RKP34936.1"/>
    <property type="molecule type" value="Genomic_DNA"/>
</dbReference>
<dbReference type="SUPFAM" id="SSF50978">
    <property type="entry name" value="WD40 repeat-like"/>
    <property type="match status" value="1"/>
</dbReference>
<keyword evidence="4" id="KW-0677">Repeat</keyword>
<accession>A0A4P9ZNE2</accession>
<dbReference type="PROSITE" id="PS50294">
    <property type="entry name" value="WD_REPEATS_REGION"/>
    <property type="match status" value="1"/>
</dbReference>
<protein>
    <submittedName>
        <fullName evidence="8">Uncharacterized protein</fullName>
    </submittedName>
</protein>
<keyword evidence="3" id="KW-0819">tRNA processing</keyword>
<dbReference type="Proteomes" id="UP000268162">
    <property type="component" value="Unassembled WGS sequence"/>
</dbReference>
<reference evidence="9" key="1">
    <citation type="journal article" date="2018" name="Nat. Microbiol.">
        <title>Leveraging single-cell genomics to expand the fungal tree of life.</title>
        <authorList>
            <person name="Ahrendt S.R."/>
            <person name="Quandt C.A."/>
            <person name="Ciobanu D."/>
            <person name="Clum A."/>
            <person name="Salamov A."/>
            <person name="Andreopoulos B."/>
            <person name="Cheng J.F."/>
            <person name="Woyke T."/>
            <person name="Pelin A."/>
            <person name="Henrissat B."/>
            <person name="Reynolds N.K."/>
            <person name="Benny G.L."/>
            <person name="Smith M.E."/>
            <person name="James T.Y."/>
            <person name="Grigoriev I.V."/>
        </authorList>
    </citation>
    <scope>NUCLEOTIDE SEQUENCE [LARGE SCALE GENOMIC DNA]</scope>
    <source>
        <strain evidence="9">RSA 468</strain>
    </source>
</reference>
<evidence type="ECO:0000256" key="1">
    <source>
        <dbReference type="ARBA" id="ARBA00004123"/>
    </source>
</evidence>
<comment type="subcellular location">
    <subcellularLocation>
        <location evidence="1">Nucleus</location>
    </subcellularLocation>
</comment>
<dbReference type="InterPro" id="IPR036322">
    <property type="entry name" value="WD40_repeat_dom_sf"/>
</dbReference>